<dbReference type="RefSeq" id="WP_229641541.1">
    <property type="nucleotide sequence ID" value="NZ_JADWDC010000043.1"/>
</dbReference>
<dbReference type="AlphaFoldDB" id="A0A964BUI3"/>
<keyword evidence="1" id="KW-0255">Endonuclease</keyword>
<dbReference type="EMBL" id="JADWDC010000043">
    <property type="protein sequence ID" value="MCC0178456.1"/>
    <property type="molecule type" value="Genomic_DNA"/>
</dbReference>
<sequence length="115" mass="13001">MSIPPEIQSIIDRLNLELEEIEREATEGLNLIRPILSSFPDNVILIQLFASLSNFLLFVEISERRIEITINRISSDDVANSIISEVGEDLGTELGRALEAKISVRRIISRLQELQ</sequence>
<keyword evidence="1" id="KW-0378">Hydrolase</keyword>
<evidence type="ECO:0000313" key="2">
    <source>
        <dbReference type="Proteomes" id="UP000729733"/>
    </source>
</evidence>
<protein>
    <submittedName>
        <fullName evidence="1">Restriction endonuclease subunit S</fullName>
    </submittedName>
</protein>
<dbReference type="GO" id="GO:0004519">
    <property type="term" value="F:endonuclease activity"/>
    <property type="evidence" value="ECO:0007669"/>
    <property type="project" value="UniProtKB-KW"/>
</dbReference>
<name>A0A964BUI3_9CYAN</name>
<keyword evidence="2" id="KW-1185">Reference proteome</keyword>
<organism evidence="1 2">
    <name type="scientific">Waterburya agarophytonicola KI4</name>
    <dbReference type="NCBI Taxonomy" id="2874699"/>
    <lineage>
        <taxon>Bacteria</taxon>
        <taxon>Bacillati</taxon>
        <taxon>Cyanobacteriota</taxon>
        <taxon>Cyanophyceae</taxon>
        <taxon>Pleurocapsales</taxon>
        <taxon>Hyellaceae</taxon>
        <taxon>Waterburya</taxon>
        <taxon>Waterburya agarophytonicola</taxon>
    </lineage>
</organism>
<evidence type="ECO:0000313" key="1">
    <source>
        <dbReference type="EMBL" id="MCC0178456.1"/>
    </source>
</evidence>
<gene>
    <name evidence="1" type="ORF">I4641_15880</name>
</gene>
<accession>A0A964BUI3</accession>
<comment type="caution">
    <text evidence="1">The sequence shown here is derived from an EMBL/GenBank/DDBJ whole genome shotgun (WGS) entry which is preliminary data.</text>
</comment>
<proteinExistence type="predicted"/>
<keyword evidence="1" id="KW-0540">Nuclease</keyword>
<reference evidence="1" key="1">
    <citation type="journal article" date="2021" name="Antonie Van Leeuwenhoek">
        <title>Draft genome and description of Waterburya agarophytonicola gen. nov. sp. nov. (Pleurocapsales, Cyanobacteria): a seaweed symbiont.</title>
        <authorList>
            <person name="Bonthond G."/>
            <person name="Shalygin S."/>
            <person name="Bayer T."/>
            <person name="Weinberger F."/>
        </authorList>
    </citation>
    <scope>NUCLEOTIDE SEQUENCE</scope>
    <source>
        <strain evidence="1">KI4</strain>
    </source>
</reference>
<dbReference type="Proteomes" id="UP000729733">
    <property type="component" value="Unassembled WGS sequence"/>
</dbReference>